<dbReference type="GO" id="GO:0006437">
    <property type="term" value="P:tyrosyl-tRNA aminoacylation"/>
    <property type="evidence" value="ECO:0007669"/>
    <property type="project" value="UniProtKB-UniRule"/>
</dbReference>
<keyword evidence="5 8" id="KW-0648">Protein biosynthesis</keyword>
<keyword evidence="6 8" id="KW-0030">Aminoacyl-tRNA synthetase</keyword>
<dbReference type="PROSITE" id="PS50889">
    <property type="entry name" value="S4"/>
    <property type="match status" value="1"/>
</dbReference>
<dbReference type="HAMAP" id="MF_02006">
    <property type="entry name" value="Tyr_tRNA_synth_type1"/>
    <property type="match status" value="1"/>
</dbReference>
<dbReference type="PRINTS" id="PR01040">
    <property type="entry name" value="TRNASYNTHTYR"/>
</dbReference>
<feature type="short sequence motif" description="'HIGH' region" evidence="8">
    <location>
        <begin position="38"/>
        <end position="47"/>
    </location>
</feature>
<keyword evidence="3 8" id="KW-0067">ATP-binding</keyword>
<dbReference type="Gene3D" id="3.10.290.10">
    <property type="entry name" value="RNA-binding S4 domain"/>
    <property type="match status" value="1"/>
</dbReference>
<keyword evidence="8" id="KW-0963">Cytoplasm</keyword>
<evidence type="ECO:0000313" key="11">
    <source>
        <dbReference type="EMBL" id="AXK51386.1"/>
    </source>
</evidence>
<feature type="binding site" evidence="8">
    <location>
        <position position="162"/>
    </location>
    <ligand>
        <name>L-tyrosine</name>
        <dbReference type="ChEBI" id="CHEBI:58315"/>
    </ligand>
</feature>
<dbReference type="InterPro" id="IPR001412">
    <property type="entry name" value="aa-tRNA-synth_I_CS"/>
</dbReference>
<dbReference type="GO" id="GO:0005524">
    <property type="term" value="F:ATP binding"/>
    <property type="evidence" value="ECO:0007669"/>
    <property type="project" value="UniProtKB-UniRule"/>
</dbReference>
<evidence type="ECO:0000256" key="1">
    <source>
        <dbReference type="ARBA" id="ARBA00022598"/>
    </source>
</evidence>
<feature type="short sequence motif" description="'KMSKS' region" evidence="8">
    <location>
        <begin position="225"/>
        <end position="229"/>
    </location>
</feature>
<dbReference type="Pfam" id="PF00579">
    <property type="entry name" value="tRNA-synt_1b"/>
    <property type="match status" value="1"/>
</dbReference>
<dbReference type="InterPro" id="IPR024088">
    <property type="entry name" value="Tyr-tRNA-ligase_bac-type"/>
</dbReference>
<feature type="binding site" evidence="8">
    <location>
        <position position="228"/>
    </location>
    <ligand>
        <name>ATP</name>
        <dbReference type="ChEBI" id="CHEBI:30616"/>
    </ligand>
</feature>
<dbReference type="InterPro" id="IPR002307">
    <property type="entry name" value="Tyr-tRNA-ligase"/>
</dbReference>
<evidence type="ECO:0000256" key="9">
    <source>
        <dbReference type="PROSITE-ProRule" id="PRU00182"/>
    </source>
</evidence>
<dbReference type="KEGG" id="salx:SALLE_v1c07160"/>
<evidence type="ECO:0000256" key="5">
    <source>
        <dbReference type="ARBA" id="ARBA00022917"/>
    </source>
</evidence>
<dbReference type="PROSITE" id="PS00178">
    <property type="entry name" value="AA_TRNA_LIGASE_I"/>
    <property type="match status" value="1"/>
</dbReference>
<dbReference type="AlphaFoldDB" id="A0A345Z457"/>
<evidence type="ECO:0000259" key="10">
    <source>
        <dbReference type="Pfam" id="PF22421"/>
    </source>
</evidence>
<keyword evidence="4 9" id="KW-0694">RNA-binding</keyword>
<evidence type="ECO:0000256" key="7">
    <source>
        <dbReference type="ARBA" id="ARBA00048248"/>
    </source>
</evidence>
<dbReference type="SUPFAM" id="SSF52374">
    <property type="entry name" value="Nucleotidylyl transferase"/>
    <property type="match status" value="1"/>
</dbReference>
<feature type="binding site" evidence="8">
    <location>
        <position position="166"/>
    </location>
    <ligand>
        <name>L-tyrosine</name>
        <dbReference type="ChEBI" id="CHEBI:58315"/>
    </ligand>
</feature>
<feature type="domain" description="Tyrosine--tRNA ligase SYY-like C-terminal" evidence="10">
    <location>
        <begin position="331"/>
        <end position="410"/>
    </location>
</feature>
<evidence type="ECO:0000256" key="2">
    <source>
        <dbReference type="ARBA" id="ARBA00022741"/>
    </source>
</evidence>
<dbReference type="NCBIfam" id="TIGR00234">
    <property type="entry name" value="tyrS"/>
    <property type="match status" value="1"/>
</dbReference>
<protein>
    <recommendedName>
        <fullName evidence="8">Tyrosine--tRNA ligase</fullName>
        <ecNumber evidence="8">6.1.1.1</ecNumber>
    </recommendedName>
    <alternativeName>
        <fullName evidence="8">Tyrosyl-tRNA synthetase</fullName>
        <shortName evidence="8">TyrRS</shortName>
    </alternativeName>
</protein>
<dbReference type="InterPro" id="IPR024107">
    <property type="entry name" value="Tyr-tRNA-ligase_bac_1"/>
</dbReference>
<dbReference type="Proteomes" id="UP000254792">
    <property type="component" value="Chromosome"/>
</dbReference>
<comment type="function">
    <text evidence="8">Catalyzes the attachment of tyrosine to tRNA(Tyr) in a two-step reaction: tyrosine is first activated by ATP to form Tyr-AMP and then transferred to the acceptor end of tRNA(Tyr).</text>
</comment>
<keyword evidence="2 8" id="KW-0547">Nucleotide-binding</keyword>
<dbReference type="GO" id="GO:0004831">
    <property type="term" value="F:tyrosine-tRNA ligase activity"/>
    <property type="evidence" value="ECO:0007669"/>
    <property type="project" value="UniProtKB-UniRule"/>
</dbReference>
<dbReference type="GO" id="GO:0005829">
    <property type="term" value="C:cytosol"/>
    <property type="evidence" value="ECO:0007669"/>
    <property type="project" value="TreeGrafter"/>
</dbReference>
<dbReference type="InterPro" id="IPR054608">
    <property type="entry name" value="SYY-like_C"/>
</dbReference>
<dbReference type="FunFam" id="1.10.240.10:FF:000001">
    <property type="entry name" value="Tyrosine--tRNA ligase"/>
    <property type="match status" value="1"/>
</dbReference>
<keyword evidence="1 8" id="KW-0436">Ligase</keyword>
<dbReference type="EMBL" id="CP031376">
    <property type="protein sequence ID" value="AXK51386.1"/>
    <property type="molecule type" value="Genomic_DNA"/>
</dbReference>
<accession>A0A345Z457</accession>
<name>A0A345Z457_9MOLU</name>
<evidence type="ECO:0000256" key="4">
    <source>
        <dbReference type="ARBA" id="ARBA00022884"/>
    </source>
</evidence>
<gene>
    <name evidence="8 11" type="primary">tyrS</name>
    <name evidence="11" type="ORF">SALLE_v1c07160</name>
</gene>
<comment type="subunit">
    <text evidence="8">Homodimer.</text>
</comment>
<comment type="similarity">
    <text evidence="8">Belongs to the class-I aminoacyl-tRNA synthetase family. TyrS type 1 subfamily.</text>
</comment>
<dbReference type="GO" id="GO:0003723">
    <property type="term" value="F:RNA binding"/>
    <property type="evidence" value="ECO:0007669"/>
    <property type="project" value="UniProtKB-KW"/>
</dbReference>
<dbReference type="InterPro" id="IPR014729">
    <property type="entry name" value="Rossmann-like_a/b/a_fold"/>
</dbReference>
<evidence type="ECO:0000256" key="6">
    <source>
        <dbReference type="ARBA" id="ARBA00023146"/>
    </source>
</evidence>
<dbReference type="EC" id="6.1.1.1" evidence="8"/>
<feature type="binding site" evidence="8">
    <location>
        <position position="33"/>
    </location>
    <ligand>
        <name>L-tyrosine</name>
        <dbReference type="ChEBI" id="CHEBI:58315"/>
    </ligand>
</feature>
<dbReference type="Gene3D" id="3.40.50.620">
    <property type="entry name" value="HUPs"/>
    <property type="match status" value="1"/>
</dbReference>
<keyword evidence="12" id="KW-1185">Reference proteome</keyword>
<dbReference type="PANTHER" id="PTHR11766:SF0">
    <property type="entry name" value="TYROSINE--TRNA LIGASE, MITOCHONDRIAL"/>
    <property type="match status" value="1"/>
</dbReference>
<dbReference type="Gene3D" id="1.10.240.10">
    <property type="entry name" value="Tyrosyl-Transfer RNA Synthetase"/>
    <property type="match status" value="1"/>
</dbReference>
<dbReference type="InterPro" id="IPR036986">
    <property type="entry name" value="S4_RNA-bd_sf"/>
</dbReference>
<comment type="subcellular location">
    <subcellularLocation>
        <location evidence="8">Cytoplasm</location>
    </subcellularLocation>
</comment>
<dbReference type="InterPro" id="IPR002305">
    <property type="entry name" value="aa-tRNA-synth_Ic"/>
</dbReference>
<comment type="catalytic activity">
    <reaction evidence="7 8">
        <text>tRNA(Tyr) + L-tyrosine + ATP = L-tyrosyl-tRNA(Tyr) + AMP + diphosphate + H(+)</text>
        <dbReference type="Rhea" id="RHEA:10220"/>
        <dbReference type="Rhea" id="RHEA-COMP:9706"/>
        <dbReference type="Rhea" id="RHEA-COMP:9707"/>
        <dbReference type="ChEBI" id="CHEBI:15378"/>
        <dbReference type="ChEBI" id="CHEBI:30616"/>
        <dbReference type="ChEBI" id="CHEBI:33019"/>
        <dbReference type="ChEBI" id="CHEBI:58315"/>
        <dbReference type="ChEBI" id="CHEBI:78442"/>
        <dbReference type="ChEBI" id="CHEBI:78536"/>
        <dbReference type="ChEBI" id="CHEBI:456215"/>
        <dbReference type="EC" id="6.1.1.1"/>
    </reaction>
</comment>
<evidence type="ECO:0000256" key="3">
    <source>
        <dbReference type="ARBA" id="ARBA00022840"/>
    </source>
</evidence>
<dbReference type="PANTHER" id="PTHR11766">
    <property type="entry name" value="TYROSYL-TRNA SYNTHETASE"/>
    <property type="match status" value="1"/>
</dbReference>
<proteinExistence type="inferred from homology"/>
<sequence length="413" mass="46957">MNILKELEWRGLLKQFTNEAKIEFAQKNGKGVYCGFDPTADSLHVGHLIQIINLLRFQKAGFKPIAVVGGATGMIGDPSFKKDERAFLTNEQLEINVKGINAQLKKMISKVEFENNANWLKPMTLIEFLRDVGKSFNLSYLLAKESIATRVETGLSVTEFSYTMLQAYDFYHLYKNNDCYLQIGGSDQWGNITSGIDYISSKLGKENSHAAGITMNLLTKKDGTKFGKTESGAVWLDASKTSEYDFYQFFFNQDDNDCEMLLKFLTDFDEKKINQIIDDHKKEPSKRIMQINLAEWTTKFVHGEAGLKKAQEISKAFFNGEILSLQTDVLKSAISSLPSCEIDKKTNILDSLIKVGVGTSKRELREFIAQKAITINNEILKDENIFIENIQAIDKIFYVIKRGKRKYYVIIIK</sequence>
<dbReference type="Pfam" id="PF22421">
    <property type="entry name" value="SYY_C-terminal"/>
    <property type="match status" value="1"/>
</dbReference>
<organism evidence="11 12">
    <name type="scientific">Spiroplasma alleghenense</name>
    <dbReference type="NCBI Taxonomy" id="216931"/>
    <lineage>
        <taxon>Bacteria</taxon>
        <taxon>Bacillati</taxon>
        <taxon>Mycoplasmatota</taxon>
        <taxon>Mollicutes</taxon>
        <taxon>Entomoplasmatales</taxon>
        <taxon>Spiroplasmataceae</taxon>
        <taxon>Spiroplasma</taxon>
    </lineage>
</organism>
<dbReference type="SUPFAM" id="SSF55174">
    <property type="entry name" value="Alpha-L RNA-binding motif"/>
    <property type="match status" value="1"/>
</dbReference>
<evidence type="ECO:0000313" key="12">
    <source>
        <dbReference type="Proteomes" id="UP000254792"/>
    </source>
</evidence>
<dbReference type="CDD" id="cd00805">
    <property type="entry name" value="TyrRS_core"/>
    <property type="match status" value="1"/>
</dbReference>
<evidence type="ECO:0000256" key="8">
    <source>
        <dbReference type="HAMAP-Rule" id="MF_02006"/>
    </source>
</evidence>
<reference evidence="11 12" key="1">
    <citation type="submission" date="2018-07" db="EMBL/GenBank/DDBJ databases">
        <title>Complete genome sequence of Spiroplasma alleghenense PLHS-1 (ATCC 51752).</title>
        <authorList>
            <person name="Chou L."/>
            <person name="Lee T.-Y."/>
            <person name="Tsai Y.-M."/>
            <person name="Kuo C.-H."/>
        </authorList>
    </citation>
    <scope>NUCLEOTIDE SEQUENCE [LARGE SCALE GENOMIC DNA]</scope>
    <source>
        <strain evidence="11 12">PLHS-1</strain>
    </source>
</reference>